<accession>A0ABR7J644</accession>
<dbReference type="EMBL" id="JACRUJ010000001">
    <property type="protein sequence ID" value="MBC5841004.1"/>
    <property type="molecule type" value="Genomic_DNA"/>
</dbReference>
<protein>
    <submittedName>
        <fullName evidence="1">Uncharacterized protein</fullName>
    </submittedName>
</protein>
<gene>
    <name evidence="1" type="ORF">H8R23_06275</name>
</gene>
<sequence>MGLAYTIDTPIRVAQYGISSVVSIADDELIEKMRVFYNEKFKYPYQEITQKIDDYRAKRISSYLDLIDTIVKAKFEDFKVELTQSKTALENFIALLPSKSELFQELQHLAADSFNISENIKSFLDKNLKAGTIDVNIMTKLDKDNYSKNVQLPIEFNDAHAAVRGFAKSKVSSSLVLSAGMNPRLYSYIENFNEFYPNNSNVIKKKITLKVSDFRSAMIQGNFLAKKGLWVSEYRIESGLNCGGHAFATDGYLLGPILEEFKQKKGQLMQSSHELMIKALAQKERFVPEKPLDLKITFQGGVGTAMEHDFLLNNYELNSVGWGSPFLLVPEATSVDQATRNLLAKAKEEDLYLSQISPLGVPFNTIKGSTNELLKQKRIQESKAGSSCPKKFLALNKDSSGNAICTASKKYQDIKLQELDSKKATLAAVVYEQARDRITEKACLCVGLANASYLENDIKIKGQDQGVVICPGPNIAYFDKEVSLSEMCQHIYGKSSTIQLTDRSNFLVNELKMYVSYLDNEITNTIEELTIAKIKKWDLFKKNLIDGIQYYKKLLNTSLHFEHQKDEILLQLENYQLEIQQITVPSITVV</sequence>
<organism evidence="1 2">
    <name type="scientific">Flavobacterium kayseriense</name>
    <dbReference type="NCBI Taxonomy" id="2764714"/>
    <lineage>
        <taxon>Bacteria</taxon>
        <taxon>Pseudomonadati</taxon>
        <taxon>Bacteroidota</taxon>
        <taxon>Flavobacteriia</taxon>
        <taxon>Flavobacteriales</taxon>
        <taxon>Flavobacteriaceae</taxon>
        <taxon>Flavobacterium</taxon>
    </lineage>
</organism>
<evidence type="ECO:0000313" key="2">
    <source>
        <dbReference type="Proteomes" id="UP000629963"/>
    </source>
</evidence>
<proteinExistence type="predicted"/>
<evidence type="ECO:0000313" key="1">
    <source>
        <dbReference type="EMBL" id="MBC5841004.1"/>
    </source>
</evidence>
<name>A0ABR7J644_9FLAO</name>
<keyword evidence="2" id="KW-1185">Reference proteome</keyword>
<comment type="caution">
    <text evidence="1">The sequence shown here is derived from an EMBL/GenBank/DDBJ whole genome shotgun (WGS) entry which is preliminary data.</text>
</comment>
<dbReference type="Proteomes" id="UP000629963">
    <property type="component" value="Unassembled WGS sequence"/>
</dbReference>
<reference evidence="1 2" key="1">
    <citation type="submission" date="2020-08" db="EMBL/GenBank/DDBJ databases">
        <title>Description of novel Flavobacterium F-380 isolate.</title>
        <authorList>
            <person name="Saticioglu I.B."/>
            <person name="Duman M."/>
            <person name="Altun S."/>
        </authorList>
    </citation>
    <scope>NUCLEOTIDE SEQUENCE [LARGE SCALE GENOMIC DNA]</scope>
    <source>
        <strain evidence="1 2">F-380</strain>
    </source>
</reference>